<evidence type="ECO:0000313" key="17">
    <source>
        <dbReference type="RefSeq" id="XP_017885362.1"/>
    </source>
</evidence>
<name>A0AAJ7J6E2_9HYME</name>
<comment type="cofactor">
    <cofactor evidence="1">
        <name>Zn(2+)</name>
        <dbReference type="ChEBI" id="CHEBI:29105"/>
    </cofactor>
</comment>
<keyword evidence="5" id="KW-0336">GPI-anchor</keyword>
<dbReference type="GeneID" id="108628139"/>
<evidence type="ECO:0000256" key="13">
    <source>
        <dbReference type="ARBA" id="ARBA00023180"/>
    </source>
</evidence>
<dbReference type="GO" id="GO:0005615">
    <property type="term" value="C:extracellular space"/>
    <property type="evidence" value="ECO:0007669"/>
    <property type="project" value="TreeGrafter"/>
</dbReference>
<keyword evidence="6" id="KW-0645">Protease</keyword>
<evidence type="ECO:0000256" key="9">
    <source>
        <dbReference type="ARBA" id="ARBA00022801"/>
    </source>
</evidence>
<dbReference type="GO" id="GO:0008270">
    <property type="term" value="F:zinc ion binding"/>
    <property type="evidence" value="ECO:0007669"/>
    <property type="project" value="TreeGrafter"/>
</dbReference>
<gene>
    <name evidence="17" type="primary">LOC108628139</name>
</gene>
<dbReference type="GO" id="GO:0098552">
    <property type="term" value="C:side of membrane"/>
    <property type="evidence" value="ECO:0007669"/>
    <property type="project" value="UniProtKB-KW"/>
</dbReference>
<reference evidence="17" key="1">
    <citation type="submission" date="2025-08" db="UniProtKB">
        <authorList>
            <consortium name="RefSeq"/>
        </authorList>
    </citation>
    <scope>IDENTIFICATION</scope>
    <source>
        <tissue evidence="17">Whole body</tissue>
    </source>
</reference>
<dbReference type="PANTHER" id="PTHR11533">
    <property type="entry name" value="PROTEASE M1 ZINC METALLOPROTEASE"/>
    <property type="match status" value="1"/>
</dbReference>
<evidence type="ECO:0000256" key="10">
    <source>
        <dbReference type="ARBA" id="ARBA00022833"/>
    </source>
</evidence>
<feature type="domain" description="ERAP1-like C-terminal" evidence="15">
    <location>
        <begin position="78"/>
        <end position="363"/>
    </location>
</feature>
<evidence type="ECO:0000256" key="4">
    <source>
        <dbReference type="ARBA" id="ARBA00022475"/>
    </source>
</evidence>
<keyword evidence="12" id="KW-0472">Membrane</keyword>
<evidence type="ECO:0000256" key="12">
    <source>
        <dbReference type="ARBA" id="ARBA00023136"/>
    </source>
</evidence>
<evidence type="ECO:0000256" key="5">
    <source>
        <dbReference type="ARBA" id="ARBA00022622"/>
    </source>
</evidence>
<dbReference type="GO" id="GO:0005886">
    <property type="term" value="C:plasma membrane"/>
    <property type="evidence" value="ECO:0007669"/>
    <property type="project" value="UniProtKB-SubCell"/>
</dbReference>
<organism evidence="16 17">
    <name type="scientific">Ceratina calcarata</name>
    <dbReference type="NCBI Taxonomy" id="156304"/>
    <lineage>
        <taxon>Eukaryota</taxon>
        <taxon>Metazoa</taxon>
        <taxon>Ecdysozoa</taxon>
        <taxon>Arthropoda</taxon>
        <taxon>Hexapoda</taxon>
        <taxon>Insecta</taxon>
        <taxon>Pterygota</taxon>
        <taxon>Neoptera</taxon>
        <taxon>Endopterygota</taxon>
        <taxon>Hymenoptera</taxon>
        <taxon>Apocrita</taxon>
        <taxon>Aculeata</taxon>
        <taxon>Apoidea</taxon>
        <taxon>Anthophila</taxon>
        <taxon>Apidae</taxon>
        <taxon>Ceratina</taxon>
        <taxon>Zadontomerus</taxon>
    </lineage>
</organism>
<comment type="similarity">
    <text evidence="3">Belongs to the peptidase M1 family.</text>
</comment>
<dbReference type="RefSeq" id="XP_017885362.1">
    <property type="nucleotide sequence ID" value="XM_018029873.2"/>
</dbReference>
<dbReference type="KEGG" id="ccal:108628139"/>
<keyword evidence="16" id="KW-1185">Reference proteome</keyword>
<protein>
    <submittedName>
        <fullName evidence="17">Aminopeptidase N-like</fullName>
    </submittedName>
</protein>
<dbReference type="Pfam" id="PF11838">
    <property type="entry name" value="ERAP1_C"/>
    <property type="match status" value="1"/>
</dbReference>
<keyword evidence="13" id="KW-0325">Glycoprotein</keyword>
<dbReference type="GO" id="GO:0043171">
    <property type="term" value="P:peptide catabolic process"/>
    <property type="evidence" value="ECO:0007669"/>
    <property type="project" value="TreeGrafter"/>
</dbReference>
<evidence type="ECO:0000259" key="15">
    <source>
        <dbReference type="Pfam" id="PF11838"/>
    </source>
</evidence>
<dbReference type="AlphaFoldDB" id="A0AAJ7J6E2"/>
<evidence type="ECO:0000256" key="7">
    <source>
        <dbReference type="ARBA" id="ARBA00022723"/>
    </source>
</evidence>
<keyword evidence="7" id="KW-0479">Metal-binding</keyword>
<evidence type="ECO:0000256" key="1">
    <source>
        <dbReference type="ARBA" id="ARBA00001947"/>
    </source>
</evidence>
<dbReference type="GO" id="GO:0005737">
    <property type="term" value="C:cytoplasm"/>
    <property type="evidence" value="ECO:0007669"/>
    <property type="project" value="TreeGrafter"/>
</dbReference>
<keyword evidence="8" id="KW-0732">Signal</keyword>
<evidence type="ECO:0000256" key="2">
    <source>
        <dbReference type="ARBA" id="ARBA00004609"/>
    </source>
</evidence>
<dbReference type="GO" id="GO:0070006">
    <property type="term" value="F:metalloaminopeptidase activity"/>
    <property type="evidence" value="ECO:0007669"/>
    <property type="project" value="TreeGrafter"/>
</dbReference>
<keyword evidence="10" id="KW-0862">Zinc</keyword>
<evidence type="ECO:0000256" key="3">
    <source>
        <dbReference type="ARBA" id="ARBA00010136"/>
    </source>
</evidence>
<keyword evidence="11" id="KW-0482">Metalloprotease</keyword>
<comment type="subcellular location">
    <subcellularLocation>
        <location evidence="2">Cell membrane</location>
        <topology evidence="2">Lipid-anchor</topology>
        <topology evidence="2">GPI-anchor</topology>
    </subcellularLocation>
</comment>
<proteinExistence type="inferred from homology"/>
<dbReference type="FunFam" id="2.60.40.1910:FF:000008">
    <property type="entry name" value="Aminopeptidase"/>
    <property type="match status" value="1"/>
</dbReference>
<dbReference type="InterPro" id="IPR050344">
    <property type="entry name" value="Peptidase_M1_aminopeptidases"/>
</dbReference>
<keyword evidence="4" id="KW-1003">Cell membrane</keyword>
<sequence>MRNWTETPGYPVVTVKKVKQGYQLTQEGFAIDSEDTKWWIPITYTGESHPDFNDTLSYDWIPPNEEPFILNNSETKGWVVFNIQQVGYYRVNYEIENWKLLIKELNKGNNTKIHPVNRAQIVDDTFSLARAERLNYTVAFDVSLFLTHEADYIPWQSAFRHLGFLQNLLRTSKNYYIFRRYVAYLMKTLTKNVGYEPKANDSDLVKMLRVDTIKWACEAGVKECTFYAKKTYQQWIENPLKKKASRNEWFDTLEYIITSNLDEDDKKDLLMALACSNSSEILMTYLTLTFEPGYPIDFKTGVKNVLSKYPAGVELVSKFLSKEDKRIRPNLYPKMIRIAEALGRTITNEQQFLNLSKFCHNNKLMQQLEIATRKATANLIWINKYKSTVDKWLSANSRLFKSSDSGGNIASSMVTASVSHCSSFDCTKEEL</sequence>
<keyword evidence="9" id="KW-0378">Hydrolase</keyword>
<dbReference type="Gene3D" id="1.25.50.20">
    <property type="match status" value="1"/>
</dbReference>
<dbReference type="InterPro" id="IPR024571">
    <property type="entry name" value="ERAP1-like_C_dom"/>
</dbReference>
<dbReference type="PANTHER" id="PTHR11533:SF294">
    <property type="entry name" value="THYROTROPIN-RELEASING HORMONE-DEGRADING ECTOENZYME"/>
    <property type="match status" value="1"/>
</dbReference>
<evidence type="ECO:0000256" key="14">
    <source>
        <dbReference type="ARBA" id="ARBA00023288"/>
    </source>
</evidence>
<evidence type="ECO:0000256" key="8">
    <source>
        <dbReference type="ARBA" id="ARBA00022729"/>
    </source>
</evidence>
<accession>A0AAJ7J6E2</accession>
<dbReference type="Gene3D" id="2.60.40.1910">
    <property type="match status" value="1"/>
</dbReference>
<evidence type="ECO:0000256" key="6">
    <source>
        <dbReference type="ARBA" id="ARBA00022670"/>
    </source>
</evidence>
<dbReference type="GO" id="GO:0006508">
    <property type="term" value="P:proteolysis"/>
    <property type="evidence" value="ECO:0007669"/>
    <property type="project" value="UniProtKB-KW"/>
</dbReference>
<evidence type="ECO:0000256" key="11">
    <source>
        <dbReference type="ARBA" id="ARBA00023049"/>
    </source>
</evidence>
<keyword evidence="14" id="KW-0449">Lipoprotein</keyword>
<dbReference type="GO" id="GO:0042277">
    <property type="term" value="F:peptide binding"/>
    <property type="evidence" value="ECO:0007669"/>
    <property type="project" value="TreeGrafter"/>
</dbReference>
<evidence type="ECO:0000313" key="16">
    <source>
        <dbReference type="Proteomes" id="UP000694925"/>
    </source>
</evidence>
<dbReference type="Proteomes" id="UP000694925">
    <property type="component" value="Unplaced"/>
</dbReference>